<accession>A0ABQ9HP87</accession>
<feature type="non-terminal residue" evidence="2">
    <location>
        <position position="194"/>
    </location>
</feature>
<name>A0ABQ9HP87_9NEOP</name>
<dbReference type="Proteomes" id="UP001159363">
    <property type="component" value="Chromosome X"/>
</dbReference>
<evidence type="ECO:0000259" key="1">
    <source>
        <dbReference type="Pfam" id="PF03184"/>
    </source>
</evidence>
<dbReference type="InterPro" id="IPR004875">
    <property type="entry name" value="DDE_SF_endonuclease_dom"/>
</dbReference>
<gene>
    <name evidence="2" type="ORF">PR048_012392</name>
</gene>
<comment type="caution">
    <text evidence="2">The sequence shown here is derived from an EMBL/GenBank/DDBJ whole genome shotgun (WGS) entry which is preliminary data.</text>
</comment>
<evidence type="ECO:0000313" key="3">
    <source>
        <dbReference type="Proteomes" id="UP001159363"/>
    </source>
</evidence>
<evidence type="ECO:0000313" key="2">
    <source>
        <dbReference type="EMBL" id="KAJ8886183.1"/>
    </source>
</evidence>
<protein>
    <recommendedName>
        <fullName evidence="1">DDE-1 domain-containing protein</fullName>
    </recommendedName>
</protein>
<organism evidence="2 3">
    <name type="scientific">Dryococelus australis</name>
    <dbReference type="NCBI Taxonomy" id="614101"/>
    <lineage>
        <taxon>Eukaryota</taxon>
        <taxon>Metazoa</taxon>
        <taxon>Ecdysozoa</taxon>
        <taxon>Arthropoda</taxon>
        <taxon>Hexapoda</taxon>
        <taxon>Insecta</taxon>
        <taxon>Pterygota</taxon>
        <taxon>Neoptera</taxon>
        <taxon>Polyneoptera</taxon>
        <taxon>Phasmatodea</taxon>
        <taxon>Verophasmatodea</taxon>
        <taxon>Anareolatae</taxon>
        <taxon>Phasmatidae</taxon>
        <taxon>Eurycanthinae</taxon>
        <taxon>Dryococelus</taxon>
    </lineage>
</organism>
<dbReference type="EMBL" id="JARBHB010000004">
    <property type="protein sequence ID" value="KAJ8886183.1"/>
    <property type="molecule type" value="Genomic_DNA"/>
</dbReference>
<reference evidence="2 3" key="1">
    <citation type="submission" date="2023-02" db="EMBL/GenBank/DDBJ databases">
        <title>LHISI_Scaffold_Assembly.</title>
        <authorList>
            <person name="Stuart O.P."/>
            <person name="Cleave R."/>
            <person name="Magrath M.J.L."/>
            <person name="Mikheyev A.S."/>
        </authorList>
    </citation>
    <scope>NUCLEOTIDE SEQUENCE [LARGE SCALE GENOMIC DNA]</scope>
    <source>
        <strain evidence="2">Daus_M_001</strain>
        <tissue evidence="2">Leg muscle</tissue>
    </source>
</reference>
<dbReference type="Pfam" id="PF03184">
    <property type="entry name" value="DDE_1"/>
    <property type="match status" value="1"/>
</dbReference>
<sequence>MNKSEVGLFFDILEDKMGELNMTNKADRIFNIDESGFQLKTSPSTVVAPKVVGLKEKLPDDSDVFLNEQSAYINAQLFFVVIKKFVDYFHISKESPAILILDGHDSHCSNPDILGFAVENGLCLLCLPPHNTNWLQPADKVLFAPLKRAYYDACSHFVRNHSRAFTKVEFGHLIKEASERVATVGLASNSFRAT</sequence>
<feature type="domain" description="DDE-1" evidence="1">
    <location>
        <begin position="81"/>
        <end position="159"/>
    </location>
</feature>
<keyword evidence="3" id="KW-1185">Reference proteome</keyword>
<proteinExistence type="predicted"/>